<evidence type="ECO:0000313" key="2">
    <source>
        <dbReference type="EMBL" id="SUB88695.1"/>
    </source>
</evidence>
<proteinExistence type="predicted"/>
<dbReference type="Proteomes" id="UP000254156">
    <property type="component" value="Unassembled WGS sequence"/>
</dbReference>
<evidence type="ECO:0000313" key="1">
    <source>
        <dbReference type="EMBL" id="SUB88392.1"/>
    </source>
</evidence>
<accession>A0A379E7T1</accession>
<evidence type="ECO:0008006" key="4">
    <source>
        <dbReference type="Google" id="ProtNLM"/>
    </source>
</evidence>
<name>A0A379E7T1_9PORP</name>
<organism evidence="1 3">
    <name type="scientific">Porphyromonas macacae</name>
    <dbReference type="NCBI Taxonomy" id="28115"/>
    <lineage>
        <taxon>Bacteria</taxon>
        <taxon>Pseudomonadati</taxon>
        <taxon>Bacteroidota</taxon>
        <taxon>Bacteroidia</taxon>
        <taxon>Bacteroidales</taxon>
        <taxon>Porphyromonadaceae</taxon>
        <taxon>Porphyromonas</taxon>
    </lineage>
</organism>
<protein>
    <recommendedName>
        <fullName evidence="4">Immunity protein 12 domain-containing protein</fullName>
    </recommendedName>
</protein>
<evidence type="ECO:0000313" key="3">
    <source>
        <dbReference type="Proteomes" id="UP000254156"/>
    </source>
</evidence>
<gene>
    <name evidence="1" type="ORF">NCTC11632_00461</name>
    <name evidence="2" type="ORF">NCTC11632_00767</name>
</gene>
<reference evidence="1 3" key="1">
    <citation type="submission" date="2018-06" db="EMBL/GenBank/DDBJ databases">
        <authorList>
            <consortium name="Pathogen Informatics"/>
            <person name="Doyle S."/>
        </authorList>
    </citation>
    <scope>NUCLEOTIDE SEQUENCE [LARGE SCALE GENOMIC DNA]</scope>
    <source>
        <strain evidence="1 3">NCTC11632</strain>
    </source>
</reference>
<dbReference type="RefSeq" id="WP_115097187.1">
    <property type="nucleotide sequence ID" value="NZ_UGTF01000002.1"/>
</dbReference>
<dbReference type="EMBL" id="UGTF01000002">
    <property type="protein sequence ID" value="SUB88695.1"/>
    <property type="molecule type" value="Genomic_DNA"/>
</dbReference>
<dbReference type="EMBL" id="UGTF01000002">
    <property type="protein sequence ID" value="SUB88392.1"/>
    <property type="molecule type" value="Genomic_DNA"/>
</dbReference>
<dbReference type="AlphaFoldDB" id="A0A379E7T1"/>
<sequence length="144" mass="16983">MDFSIVSDTAGARVGELVSELRHILKNRINSKFQEYSVSIGIAVRCLPQNYNRKSFVRYTKADNYLTIDFCVTVEEYLKKYKIEQRYELGKTFLEWLKIGLQNKAFIKNNPDLDRELLLNYVTELGQKEGWFVEEIDWSLDLDK</sequence>